<dbReference type="AlphaFoldDB" id="W1J903"/>
<reference evidence="1 2" key="1">
    <citation type="submission" date="2013-11" db="EMBL/GenBank/DDBJ databases">
        <title>Draft genome sequence and annotation of the entomopathogenic bacterium, Xenorhabdus cabanillasi strain JM26.</title>
        <authorList>
            <person name="Gualtieri M."/>
            <person name="Ogier J.C."/>
            <person name="Pages S."/>
            <person name="Givaudan A."/>
            <person name="Gaudriault S."/>
        </authorList>
    </citation>
    <scope>NUCLEOTIDE SEQUENCE [LARGE SCALE GENOMIC DNA]</scope>
    <source>
        <strain evidence="1 2">JM26</strain>
    </source>
</reference>
<protein>
    <submittedName>
        <fullName evidence="1">Phage protein</fullName>
    </submittedName>
</protein>
<gene>
    <name evidence="1" type="ORF">XCR1_850018</name>
</gene>
<comment type="caution">
    <text evidence="1">The sequence shown here is derived from an EMBL/GenBank/DDBJ whole genome shotgun (WGS) entry which is preliminary data.</text>
</comment>
<evidence type="ECO:0000313" key="2">
    <source>
        <dbReference type="Proteomes" id="UP000019197"/>
    </source>
</evidence>
<proteinExistence type="predicted"/>
<dbReference type="EMBL" id="CBXE010000481">
    <property type="protein sequence ID" value="CDL87209.1"/>
    <property type="molecule type" value="Genomic_DNA"/>
</dbReference>
<accession>W1J903</accession>
<dbReference type="Proteomes" id="UP000019197">
    <property type="component" value="Unassembled WGS sequence"/>
</dbReference>
<evidence type="ECO:0000313" key="1">
    <source>
        <dbReference type="EMBL" id="CDL87209.1"/>
    </source>
</evidence>
<dbReference type="OrthoDB" id="5676651at2"/>
<dbReference type="RefSeq" id="WP_038268952.1">
    <property type="nucleotide sequence ID" value="NZ_CAWLVK010000481.1"/>
</dbReference>
<organism evidence="1 2">
    <name type="scientific">Xenorhabdus cabanillasii JM26</name>
    <dbReference type="NCBI Taxonomy" id="1427517"/>
    <lineage>
        <taxon>Bacteria</taxon>
        <taxon>Pseudomonadati</taxon>
        <taxon>Pseudomonadota</taxon>
        <taxon>Gammaproteobacteria</taxon>
        <taxon>Enterobacterales</taxon>
        <taxon>Morganellaceae</taxon>
        <taxon>Xenorhabdus</taxon>
    </lineage>
</organism>
<name>W1J903_9GAMM</name>
<sequence>MFSGQINEAQLKHLKNELKQLDLTPNKKQSLMIRLAKQGVIAAAKRYVARQQTPDGRAWPTRKGKRKQKMLNNLPKVLHVKPMPEIQGVRLYLRGGSYRNGKKSVTAGAVGYTQQKGYRFTIKRSQYKSSRDPQRKATKTQAKKLLALGYKVKKGKGWKAPAQKNITGVMGFWRAGHLIRLLSGEEPKKTWTVDLPAREFLGINHEDFIKALERVLQGINYGGQR</sequence>